<sequence>MTLATSFSEELTLYVQPIVAPVPLRGNSLWKPLGAETVTEQASWEAFWQPSKIGRFQPLLLRLTLNFP</sequence>
<evidence type="ECO:0000313" key="2">
    <source>
        <dbReference type="Proteomes" id="UP000622533"/>
    </source>
</evidence>
<dbReference type="AlphaFoldDB" id="A0A8J6ZM47"/>
<dbReference type="EMBL" id="JADEXS010000201">
    <property type="protein sequence ID" value="MBE9023859.1"/>
    <property type="molecule type" value="Genomic_DNA"/>
</dbReference>
<gene>
    <name evidence="1" type="ORF">IQ276_15915</name>
</gene>
<dbReference type="RefSeq" id="WP_193917789.1">
    <property type="nucleotide sequence ID" value="NZ_JADEXS020000002.1"/>
</dbReference>
<keyword evidence="2" id="KW-1185">Reference proteome</keyword>
<name>A0A8J6ZM47_DESMC</name>
<protein>
    <submittedName>
        <fullName evidence="1">Uncharacterized protein</fullName>
    </submittedName>
</protein>
<evidence type="ECO:0000313" key="1">
    <source>
        <dbReference type="EMBL" id="MBE9023859.1"/>
    </source>
</evidence>
<comment type="caution">
    <text evidence="1">The sequence shown here is derived from an EMBL/GenBank/DDBJ whole genome shotgun (WGS) entry which is preliminary data.</text>
</comment>
<proteinExistence type="predicted"/>
<reference evidence="1" key="1">
    <citation type="submission" date="2020-10" db="EMBL/GenBank/DDBJ databases">
        <authorList>
            <person name="Castelo-Branco R."/>
            <person name="Eusebio N."/>
            <person name="Adriana R."/>
            <person name="Vieira A."/>
            <person name="Brugerolle De Fraissinette N."/>
            <person name="Rezende De Castro R."/>
            <person name="Schneider M.P."/>
            <person name="Vasconcelos V."/>
            <person name="Leao P.N."/>
        </authorList>
    </citation>
    <scope>NUCLEOTIDE SEQUENCE</scope>
    <source>
        <strain evidence="1">LEGE 12446</strain>
    </source>
</reference>
<accession>A0A8J6ZM47</accession>
<dbReference type="Proteomes" id="UP000622533">
    <property type="component" value="Unassembled WGS sequence"/>
</dbReference>
<organism evidence="1 2">
    <name type="scientific">Desmonostoc muscorum LEGE 12446</name>
    <dbReference type="NCBI Taxonomy" id="1828758"/>
    <lineage>
        <taxon>Bacteria</taxon>
        <taxon>Bacillati</taxon>
        <taxon>Cyanobacteriota</taxon>
        <taxon>Cyanophyceae</taxon>
        <taxon>Nostocales</taxon>
        <taxon>Nostocaceae</taxon>
        <taxon>Desmonostoc</taxon>
    </lineage>
</organism>